<comment type="caution">
    <text evidence="1">The sequence shown here is derived from an EMBL/GenBank/DDBJ whole genome shotgun (WGS) entry which is preliminary data.</text>
</comment>
<proteinExistence type="predicted"/>
<organism evidence="1 2">
    <name type="scientific">Naganishia cerealis</name>
    <dbReference type="NCBI Taxonomy" id="610337"/>
    <lineage>
        <taxon>Eukaryota</taxon>
        <taxon>Fungi</taxon>
        <taxon>Dikarya</taxon>
        <taxon>Basidiomycota</taxon>
        <taxon>Agaricomycotina</taxon>
        <taxon>Tremellomycetes</taxon>
        <taxon>Filobasidiales</taxon>
        <taxon>Filobasidiaceae</taxon>
        <taxon>Naganishia</taxon>
    </lineage>
</organism>
<keyword evidence="2" id="KW-1185">Reference proteome</keyword>
<sequence length="842" mass="97395">MKFGHNFDDLSIPQWRIHNLDYNHLKGEIRKLTDSHANTEGFPPLKRNLRHLNRAFVEDFDRVSLFAITKYGELSRRLAFQEMAFSLILPRGSVSEDGTLDTASNSDIRSARRRSLVEDQIKVDEILYQCYELSGTTQDLSKFILMQKIACRKIFKKYQKYAQNKKKAQAFVDNLKDYLYTNEHSFFNVDLSSLTLKLAELIRLIKEHRSRLCDDLKSKSYSPTSLIVASMNKLAATNPSPLHVQQKFSSAGTEFDLLTCIKKNFHIDCIIPDETNSVNETLLNLNVNLGLDVVDVNQEIAYMSVLFLQNSDQMDEDPSYIISDHSQDVSTVVAHTGGLRKYAYCVLPNDVVQYLLDYLNSKTDKLKGYFHHTTLSLLTKLTIETIIKQKHTPKCRVDFQRHRYWMRKDIVLTQTHSHDESTPSLFEGKTYQDDYYITLDKKIQTTTDARSINILGEVVDEAVFDIFPYAHLMVHSNDSNLSTFVNDLRTPIEDGTIGRSYSSSLLRKLPVKIQDLLTNNNSLTLVKNLSFYHYMLSCYFNMALDHHHINSEYSNLLNLNLLKNYEQVENFKNQRNAENRLLKNNSLQVLHHQNSLKSFSDLHPQPPALKKNDSMLSMATTKDDLSIFTHDYLGRHGLLEELVSDEDSTNEEEDNNYLHYLKLHIHRNNDESIIGDFILRMLRFKKRALSKLTFSSNKGRREYEILSDDLERNYGSTHDNDMSVGQRNLRRIFEEDFDHTLSYFYFSLFFISLFVSGVELGIIYSLLGAQDEDSKLLMSKNLLVVLVLLLGLFVSLIFGMISINLNLQRYYPLTSHTVILWLGFAVVAFASIWCVIVIMEQR</sequence>
<evidence type="ECO:0000313" key="2">
    <source>
        <dbReference type="Proteomes" id="UP001241377"/>
    </source>
</evidence>
<gene>
    <name evidence="1" type="ORF">QFC19_005635</name>
</gene>
<protein>
    <submittedName>
        <fullName evidence="1">Uncharacterized protein</fullName>
    </submittedName>
</protein>
<name>A0ACC2VLW4_9TREE</name>
<dbReference type="EMBL" id="JASBWR010000064">
    <property type="protein sequence ID" value="KAJ9100282.1"/>
    <property type="molecule type" value="Genomic_DNA"/>
</dbReference>
<dbReference type="Proteomes" id="UP001241377">
    <property type="component" value="Unassembled WGS sequence"/>
</dbReference>
<evidence type="ECO:0000313" key="1">
    <source>
        <dbReference type="EMBL" id="KAJ9100282.1"/>
    </source>
</evidence>
<accession>A0ACC2VLW4</accession>
<reference evidence="1" key="1">
    <citation type="submission" date="2023-04" db="EMBL/GenBank/DDBJ databases">
        <title>Draft Genome sequencing of Naganishia species isolated from polar environments using Oxford Nanopore Technology.</title>
        <authorList>
            <person name="Leo P."/>
            <person name="Venkateswaran K."/>
        </authorList>
    </citation>
    <scope>NUCLEOTIDE SEQUENCE</scope>
    <source>
        <strain evidence="1">MNA-CCFEE 5261</strain>
    </source>
</reference>